<sequence>MNQFDSMPRMERTRRQRDHSADLSLSCRSASFSKWRGPPKRKAMSVCSGASSFGFDMDNSVFLRSEEYCRATTARPRRKKPSLAQPTAVKSRRDREDVAESGRPTCLSDLRSLATLNDGEPNRVDLYVPPVLRTGRIDPQGCQITAQYNEATQRMRFKYQLYWDEVGLGSAAARNDRSLLSSSRDVRTAVQDLPAVLCDGPCGKEYAPEHLITIGLCGHYLCNDCSQQKTKGGMMRCMAPSCDQDYKDMCNNTSRGSSRVERRLSLCSAASEEPPRSRDTDGWPNEGTLCGTPKQLQSRPATALYTGHSSDWTRTITPVLSVEMVVVRVLVVKKTGYHTERKQVYEGEYEGSFPLGRALMAVFGNWGEGKVYICHKRFGAPDHHLVELDMAKEANSPLNKFTAMTRRGILNLAVDYSGRMFSTKTF</sequence>
<dbReference type="PANTHER" id="PTHR31430">
    <property type="entry name" value="PROTEIN CBG22332-RELATED"/>
    <property type="match status" value="1"/>
</dbReference>
<reference evidence="2" key="1">
    <citation type="submission" date="2023-06" db="EMBL/GenBank/DDBJ databases">
        <authorList>
            <person name="Delattre M."/>
        </authorList>
    </citation>
    <scope>NUCLEOTIDE SEQUENCE</scope>
    <source>
        <strain evidence="2">AF72</strain>
    </source>
</reference>
<feature type="compositionally biased region" description="Basic and acidic residues" evidence="1">
    <location>
        <begin position="8"/>
        <end position="21"/>
    </location>
</feature>
<feature type="region of interest" description="Disordered" evidence="1">
    <location>
        <begin position="73"/>
        <end position="103"/>
    </location>
</feature>
<proteinExistence type="predicted"/>
<keyword evidence="3" id="KW-1185">Reference proteome</keyword>
<accession>A0AA36CPV2</accession>
<evidence type="ECO:0000313" key="3">
    <source>
        <dbReference type="Proteomes" id="UP001177023"/>
    </source>
</evidence>
<feature type="non-terminal residue" evidence="2">
    <location>
        <position position="426"/>
    </location>
</feature>
<gene>
    <name evidence="2" type="ORF">MSPICULIGERA_LOCUS10541</name>
</gene>
<name>A0AA36CPV2_9BILA</name>
<dbReference type="EMBL" id="CATQJA010002591">
    <property type="protein sequence ID" value="CAJ0572148.1"/>
    <property type="molecule type" value="Genomic_DNA"/>
</dbReference>
<dbReference type="Proteomes" id="UP001177023">
    <property type="component" value="Unassembled WGS sequence"/>
</dbReference>
<evidence type="ECO:0000313" key="2">
    <source>
        <dbReference type="EMBL" id="CAJ0572148.1"/>
    </source>
</evidence>
<comment type="caution">
    <text evidence="2">The sequence shown here is derived from an EMBL/GenBank/DDBJ whole genome shotgun (WGS) entry which is preliminary data.</text>
</comment>
<dbReference type="AlphaFoldDB" id="A0AA36CPV2"/>
<organism evidence="2 3">
    <name type="scientific">Mesorhabditis spiculigera</name>
    <dbReference type="NCBI Taxonomy" id="96644"/>
    <lineage>
        <taxon>Eukaryota</taxon>
        <taxon>Metazoa</taxon>
        <taxon>Ecdysozoa</taxon>
        <taxon>Nematoda</taxon>
        <taxon>Chromadorea</taxon>
        <taxon>Rhabditida</taxon>
        <taxon>Rhabditina</taxon>
        <taxon>Rhabditomorpha</taxon>
        <taxon>Rhabditoidea</taxon>
        <taxon>Rhabditidae</taxon>
        <taxon>Mesorhabditinae</taxon>
        <taxon>Mesorhabditis</taxon>
    </lineage>
</organism>
<feature type="region of interest" description="Disordered" evidence="1">
    <location>
        <begin position="1"/>
        <end position="23"/>
    </location>
</feature>
<protein>
    <submittedName>
        <fullName evidence="2">Uncharacterized protein</fullName>
    </submittedName>
</protein>
<feature type="compositionally biased region" description="Basic and acidic residues" evidence="1">
    <location>
        <begin position="91"/>
        <end position="100"/>
    </location>
</feature>
<evidence type="ECO:0000256" key="1">
    <source>
        <dbReference type="SAM" id="MobiDB-lite"/>
    </source>
</evidence>